<dbReference type="EMBL" id="JAVFWL010000004">
    <property type="protein sequence ID" value="KAK6747010.1"/>
    <property type="molecule type" value="Genomic_DNA"/>
</dbReference>
<feature type="transmembrane region" description="Helical" evidence="1">
    <location>
        <begin position="58"/>
        <end position="80"/>
    </location>
</feature>
<reference evidence="2 3" key="1">
    <citation type="submission" date="2023-08" db="EMBL/GenBank/DDBJ databases">
        <title>A Necator americanus chromosomal reference genome.</title>
        <authorList>
            <person name="Ilik V."/>
            <person name="Petrzelkova K.J."/>
            <person name="Pardy F."/>
            <person name="Fuh T."/>
            <person name="Niatou-Singa F.S."/>
            <person name="Gouil Q."/>
            <person name="Baker L."/>
            <person name="Ritchie M.E."/>
            <person name="Jex A.R."/>
            <person name="Gazzola D."/>
            <person name="Li H."/>
            <person name="Toshio Fujiwara R."/>
            <person name="Zhan B."/>
            <person name="Aroian R.V."/>
            <person name="Pafco B."/>
            <person name="Schwarz E.M."/>
        </authorList>
    </citation>
    <scope>NUCLEOTIDE SEQUENCE [LARGE SCALE GENOMIC DNA]</scope>
    <source>
        <strain evidence="2 3">Aroian</strain>
        <tissue evidence="2">Whole animal</tissue>
    </source>
</reference>
<protein>
    <submittedName>
        <fullName evidence="2">Uncharacterized protein</fullName>
    </submittedName>
</protein>
<keyword evidence="3" id="KW-1185">Reference proteome</keyword>
<dbReference type="InterPro" id="IPR007720">
    <property type="entry name" value="PigQ/GPI1"/>
</dbReference>
<keyword evidence="1" id="KW-0472">Membrane</keyword>
<gene>
    <name evidence="2" type="primary">Necator_chrIV.g13615</name>
    <name evidence="2" type="ORF">RB195_000324</name>
</gene>
<keyword evidence="1" id="KW-1133">Transmembrane helix</keyword>
<evidence type="ECO:0000256" key="1">
    <source>
        <dbReference type="SAM" id="Phobius"/>
    </source>
</evidence>
<comment type="caution">
    <text evidence="2">The sequence shown here is derived from an EMBL/GenBank/DDBJ whole genome shotgun (WGS) entry which is preliminary data.</text>
</comment>
<keyword evidence="1" id="KW-0812">Transmembrane</keyword>
<proteinExistence type="predicted"/>
<name>A0ABR1D9V5_NECAM</name>
<dbReference type="Proteomes" id="UP001303046">
    <property type="component" value="Unassembled WGS sequence"/>
</dbReference>
<evidence type="ECO:0000313" key="3">
    <source>
        <dbReference type="Proteomes" id="UP001303046"/>
    </source>
</evidence>
<dbReference type="Pfam" id="PF05024">
    <property type="entry name" value="Gpi1"/>
    <property type="match status" value="1"/>
</dbReference>
<accession>A0ABR1D9V5</accession>
<sequence length="133" mass="15642">MDEGKKRVAMTTTENDYYRLAKVSWSSLISLWRVFRGRKWNPLRCRTDTVCLDTRQQFIATLLFTILLFLLPTVIVYFVVFKALRLSVLAIQKVLTVLALHHQYTIPWMDHTFASIQRRGDETWMGQGRESLC</sequence>
<dbReference type="PANTHER" id="PTHR21329:SF3">
    <property type="entry name" value="PHOSPHATIDYLINOSITOL N-ACETYLGLUCOSAMINYLTRANSFERASE SUBUNIT Q"/>
    <property type="match status" value="1"/>
</dbReference>
<organism evidence="2 3">
    <name type="scientific">Necator americanus</name>
    <name type="common">Human hookworm</name>
    <dbReference type="NCBI Taxonomy" id="51031"/>
    <lineage>
        <taxon>Eukaryota</taxon>
        <taxon>Metazoa</taxon>
        <taxon>Ecdysozoa</taxon>
        <taxon>Nematoda</taxon>
        <taxon>Chromadorea</taxon>
        <taxon>Rhabditida</taxon>
        <taxon>Rhabditina</taxon>
        <taxon>Rhabditomorpha</taxon>
        <taxon>Strongyloidea</taxon>
        <taxon>Ancylostomatidae</taxon>
        <taxon>Bunostominae</taxon>
        <taxon>Necator</taxon>
    </lineage>
</organism>
<dbReference type="PANTHER" id="PTHR21329">
    <property type="entry name" value="PHOSPHATIDYLINOSITOL N-ACETYLGLUCOSAMINYLTRANSFERASE SUBUNIT Q-RELATED"/>
    <property type="match status" value="1"/>
</dbReference>
<evidence type="ECO:0000313" key="2">
    <source>
        <dbReference type="EMBL" id="KAK6747010.1"/>
    </source>
</evidence>